<organism evidence="1 2">
    <name type="scientific">Bambusicola thoracicus</name>
    <name type="common">Chinese bamboo-partridge</name>
    <name type="synonym">Perdix thoracica</name>
    <dbReference type="NCBI Taxonomy" id="9083"/>
    <lineage>
        <taxon>Eukaryota</taxon>
        <taxon>Metazoa</taxon>
        <taxon>Chordata</taxon>
        <taxon>Craniata</taxon>
        <taxon>Vertebrata</taxon>
        <taxon>Euteleostomi</taxon>
        <taxon>Archelosauria</taxon>
        <taxon>Archosauria</taxon>
        <taxon>Dinosauria</taxon>
        <taxon>Saurischia</taxon>
        <taxon>Theropoda</taxon>
        <taxon>Coelurosauria</taxon>
        <taxon>Aves</taxon>
        <taxon>Neognathae</taxon>
        <taxon>Galloanserae</taxon>
        <taxon>Galliformes</taxon>
        <taxon>Phasianidae</taxon>
        <taxon>Perdicinae</taxon>
        <taxon>Bambusicola</taxon>
    </lineage>
</organism>
<evidence type="ECO:0000313" key="1">
    <source>
        <dbReference type="EMBL" id="POI32216.1"/>
    </source>
</evidence>
<comment type="caution">
    <text evidence="1">The sequence shown here is derived from an EMBL/GenBank/DDBJ whole genome shotgun (WGS) entry which is preliminary data.</text>
</comment>
<dbReference type="Proteomes" id="UP000237246">
    <property type="component" value="Unassembled WGS sequence"/>
</dbReference>
<gene>
    <name evidence="1" type="ORF">CIB84_004032</name>
</gene>
<evidence type="ECO:0000313" key="2">
    <source>
        <dbReference type="Proteomes" id="UP000237246"/>
    </source>
</evidence>
<reference evidence="1 2" key="1">
    <citation type="submission" date="2018-01" db="EMBL/GenBank/DDBJ databases">
        <title>Comparison of the Chinese Bamboo Partridge and Red Junglefowl genome sequences highlights the importance of demography in genome evolution.</title>
        <authorList>
            <person name="Tiley G.P."/>
            <person name="Kimball R.T."/>
            <person name="Braun E.L."/>
            <person name="Burleigh J.G."/>
        </authorList>
    </citation>
    <scope>NUCLEOTIDE SEQUENCE [LARGE SCALE GENOMIC DNA]</scope>
    <source>
        <strain evidence="1">RTK389</strain>
        <tissue evidence="1">Blood</tissue>
    </source>
</reference>
<dbReference type="EMBL" id="PPHD01006388">
    <property type="protein sequence ID" value="POI32216.1"/>
    <property type="molecule type" value="Genomic_DNA"/>
</dbReference>
<accession>A0A2P4T796</accession>
<name>A0A2P4T796_BAMTH</name>
<proteinExistence type="predicted"/>
<sequence>MDLGYTFFLSQK</sequence>
<protein>
    <submittedName>
        <fullName evidence="1">Uncharacterized protein</fullName>
    </submittedName>
</protein>
<keyword evidence="2" id="KW-1185">Reference proteome</keyword>